<sequence>MSKFKRIIEFILALLNFLFHFKPSTDDKTAIVTETYPSPAAPPGTERDHPVFETIP</sequence>
<reference evidence="2 3" key="1">
    <citation type="submission" date="2013-04" db="EMBL/GenBank/DDBJ databases">
        <title>The Genome Sequence of Parabacteroides goldsteinii DSM 19448.</title>
        <authorList>
            <consortium name="The Broad Institute Genomics Platform"/>
            <person name="Earl A."/>
            <person name="Ward D."/>
            <person name="Feldgarden M."/>
            <person name="Gevers D."/>
            <person name="Martens E."/>
            <person name="Sakamoto M."/>
            <person name="Benno Y."/>
            <person name="Song Y."/>
            <person name="Liu C."/>
            <person name="Lee J."/>
            <person name="Bolanos M."/>
            <person name="Vaisanen M.L."/>
            <person name="Finegold S.M."/>
            <person name="Walker B."/>
            <person name="Young S."/>
            <person name="Zeng Q."/>
            <person name="Gargeya S."/>
            <person name="Fitzgerald M."/>
            <person name="Haas B."/>
            <person name="Abouelleil A."/>
            <person name="Allen A.W."/>
            <person name="Alvarado L."/>
            <person name="Arachchi H.M."/>
            <person name="Berlin A.M."/>
            <person name="Chapman S.B."/>
            <person name="Gainer-Dewar J."/>
            <person name="Goldberg J."/>
            <person name="Griggs A."/>
            <person name="Gujja S."/>
            <person name="Hansen M."/>
            <person name="Howarth C."/>
            <person name="Imamovic A."/>
            <person name="Ireland A."/>
            <person name="Larimer J."/>
            <person name="McCowan C."/>
            <person name="Murphy C."/>
            <person name="Pearson M."/>
            <person name="Poon T.W."/>
            <person name="Priest M."/>
            <person name="Roberts A."/>
            <person name="Saif S."/>
            <person name="Shea T."/>
            <person name="Sisk P."/>
            <person name="Sykes S."/>
            <person name="Wortman J."/>
            <person name="Nusbaum C."/>
            <person name="Birren B."/>
        </authorList>
    </citation>
    <scope>NUCLEOTIDE SEQUENCE [LARGE SCALE GENOMIC DNA]</scope>
    <source>
        <strain evidence="2 3">DSM 19448</strain>
    </source>
</reference>
<evidence type="ECO:0000313" key="2">
    <source>
        <dbReference type="EMBL" id="KKB59018.1"/>
    </source>
</evidence>
<dbReference type="EMBL" id="AQHV01000004">
    <property type="protein sequence ID" value="KKB59018.1"/>
    <property type="molecule type" value="Genomic_DNA"/>
</dbReference>
<gene>
    <name evidence="2" type="ORF">HMPREF1535_00843</name>
</gene>
<evidence type="ECO:0000256" key="1">
    <source>
        <dbReference type="SAM" id="MobiDB-lite"/>
    </source>
</evidence>
<dbReference type="STRING" id="927665.HMPREF1535_00843"/>
<dbReference type="AlphaFoldDB" id="A0A0F5JMM6"/>
<protein>
    <submittedName>
        <fullName evidence="2">Uncharacterized protein</fullName>
    </submittedName>
</protein>
<feature type="compositionally biased region" description="Basic and acidic residues" evidence="1">
    <location>
        <begin position="45"/>
        <end position="56"/>
    </location>
</feature>
<proteinExistence type="predicted"/>
<feature type="region of interest" description="Disordered" evidence="1">
    <location>
        <begin position="35"/>
        <end position="56"/>
    </location>
</feature>
<evidence type="ECO:0000313" key="3">
    <source>
        <dbReference type="Proteomes" id="UP000033047"/>
    </source>
</evidence>
<organism evidence="2 3">
    <name type="scientific">Parabacteroides goldsteinii DSM 19448 = WAL 12034</name>
    <dbReference type="NCBI Taxonomy" id="927665"/>
    <lineage>
        <taxon>Bacteria</taxon>
        <taxon>Pseudomonadati</taxon>
        <taxon>Bacteroidota</taxon>
        <taxon>Bacteroidia</taxon>
        <taxon>Bacteroidales</taxon>
        <taxon>Tannerellaceae</taxon>
        <taxon>Parabacteroides</taxon>
    </lineage>
</organism>
<dbReference type="PATRIC" id="fig|927665.4.peg.861"/>
<dbReference type="HOGENOM" id="CLU_3028080_0_0_10"/>
<name>A0A0F5JMM6_9BACT</name>
<accession>A0A0F5JMM6</accession>
<dbReference type="Proteomes" id="UP000033047">
    <property type="component" value="Unassembled WGS sequence"/>
</dbReference>
<comment type="caution">
    <text evidence="2">The sequence shown here is derived from an EMBL/GenBank/DDBJ whole genome shotgun (WGS) entry which is preliminary data.</text>
</comment>